<dbReference type="PANTHER" id="PTHR33164:SF89">
    <property type="entry name" value="MARR FAMILY REGULATORY PROTEIN"/>
    <property type="match status" value="1"/>
</dbReference>
<dbReference type="PRINTS" id="PR00598">
    <property type="entry name" value="HTHMARR"/>
</dbReference>
<dbReference type="Proteomes" id="UP000474718">
    <property type="component" value="Unassembled WGS sequence"/>
</dbReference>
<evidence type="ECO:0000259" key="1">
    <source>
        <dbReference type="PROSITE" id="PS50995"/>
    </source>
</evidence>
<dbReference type="Proteomes" id="UP000184089">
    <property type="component" value="Unassembled WGS sequence"/>
</dbReference>
<dbReference type="AlphaFoldDB" id="A0AAQ1MED9"/>
<reference evidence="2 5" key="3">
    <citation type="journal article" date="2019" name="Nat. Med.">
        <title>A library of human gut bacterial isolates paired with longitudinal multiomics data enables mechanistic microbiome research.</title>
        <authorList>
            <person name="Poyet M."/>
            <person name="Groussin M."/>
            <person name="Gibbons S.M."/>
            <person name="Avila-Pacheco J."/>
            <person name="Jiang X."/>
            <person name="Kearney S.M."/>
            <person name="Perrotta A.R."/>
            <person name="Berdy B."/>
            <person name="Zhao S."/>
            <person name="Lieberman T.D."/>
            <person name="Swanson P.K."/>
            <person name="Smith M."/>
            <person name="Roesemann S."/>
            <person name="Alexander J.E."/>
            <person name="Rich S.A."/>
            <person name="Livny J."/>
            <person name="Vlamakis H."/>
            <person name="Clish C."/>
            <person name="Bullock K."/>
            <person name="Deik A."/>
            <person name="Scott J."/>
            <person name="Pierce K.A."/>
            <person name="Xavier R.J."/>
            <person name="Alm E.J."/>
        </authorList>
    </citation>
    <scope>NUCLEOTIDE SEQUENCE [LARGE SCALE GENOMIC DNA]</scope>
    <source>
        <strain evidence="2 5">BIOML-A2</strain>
    </source>
</reference>
<dbReference type="GO" id="GO:0006950">
    <property type="term" value="P:response to stress"/>
    <property type="evidence" value="ECO:0007669"/>
    <property type="project" value="TreeGrafter"/>
</dbReference>
<accession>A0AAQ1MED9</accession>
<reference evidence="4" key="2">
    <citation type="submission" date="2016-11" db="EMBL/GenBank/DDBJ databases">
        <authorList>
            <person name="Jaros S."/>
            <person name="Januszkiewicz K."/>
            <person name="Wedrychowicz H."/>
        </authorList>
    </citation>
    <scope>NUCLEOTIDE SEQUENCE [LARGE SCALE GENOMIC DNA]</scope>
    <source>
        <strain evidence="4">DSM 4029</strain>
    </source>
</reference>
<protein>
    <submittedName>
        <fullName evidence="2">MarR family transcriptional regulator</fullName>
    </submittedName>
    <submittedName>
        <fullName evidence="3">Transcriptional regulator, MarR family</fullName>
    </submittedName>
</protein>
<sequence>MPCSQQINHFLTAIFQNILSVEEGFVHNALKDRRVTITEIHILDQIGPEGARRMGDVAESLGVTLPTLTASAERLCRKGLAVKARDGVDRRVVNISLTAAGKEVCRLHSEFHQRLVARVTQGLEPGDLPAFTRLLEQVNGFFEELAAEGGALLG</sequence>
<evidence type="ECO:0000313" key="5">
    <source>
        <dbReference type="Proteomes" id="UP000474718"/>
    </source>
</evidence>
<organism evidence="3 4">
    <name type="scientific">Bittarella massiliensis</name>
    <name type="common">ex Durand et al. 2017</name>
    <dbReference type="NCBI Taxonomy" id="1720313"/>
    <lineage>
        <taxon>Bacteria</taxon>
        <taxon>Bacillati</taxon>
        <taxon>Bacillota</taxon>
        <taxon>Clostridia</taxon>
        <taxon>Eubacteriales</taxon>
        <taxon>Oscillospiraceae</taxon>
        <taxon>Bittarella (ex Durand et al. 2017)</taxon>
    </lineage>
</organism>
<keyword evidence="5" id="KW-1185">Reference proteome</keyword>
<dbReference type="PANTHER" id="PTHR33164">
    <property type="entry name" value="TRANSCRIPTIONAL REGULATOR, MARR FAMILY"/>
    <property type="match status" value="1"/>
</dbReference>
<dbReference type="EMBL" id="FQVY01000003">
    <property type="protein sequence ID" value="SHG29879.1"/>
    <property type="molecule type" value="Genomic_DNA"/>
</dbReference>
<dbReference type="InterPro" id="IPR000835">
    <property type="entry name" value="HTH_MarR-typ"/>
</dbReference>
<evidence type="ECO:0000313" key="3">
    <source>
        <dbReference type="EMBL" id="SHG29879.1"/>
    </source>
</evidence>
<dbReference type="RefSeq" id="WP_021658346.1">
    <property type="nucleotide sequence ID" value="NZ_FQVY01000003.1"/>
</dbReference>
<dbReference type="InterPro" id="IPR036388">
    <property type="entry name" value="WH-like_DNA-bd_sf"/>
</dbReference>
<dbReference type="PROSITE" id="PS50995">
    <property type="entry name" value="HTH_MARR_2"/>
    <property type="match status" value="1"/>
</dbReference>
<proteinExistence type="predicted"/>
<feature type="domain" description="HTH marR-type" evidence="1">
    <location>
        <begin position="4"/>
        <end position="140"/>
    </location>
</feature>
<dbReference type="SMART" id="SM00347">
    <property type="entry name" value="HTH_MARR"/>
    <property type="match status" value="1"/>
</dbReference>
<evidence type="ECO:0000313" key="2">
    <source>
        <dbReference type="EMBL" id="MZL70756.1"/>
    </source>
</evidence>
<evidence type="ECO:0000313" key="4">
    <source>
        <dbReference type="Proteomes" id="UP000184089"/>
    </source>
</evidence>
<dbReference type="SUPFAM" id="SSF46785">
    <property type="entry name" value="Winged helix' DNA-binding domain"/>
    <property type="match status" value="1"/>
</dbReference>
<dbReference type="InterPro" id="IPR039422">
    <property type="entry name" value="MarR/SlyA-like"/>
</dbReference>
<reference evidence="3" key="1">
    <citation type="submission" date="2016-11" db="EMBL/GenBank/DDBJ databases">
        <authorList>
            <person name="Varghese N."/>
            <person name="Submissions S."/>
        </authorList>
    </citation>
    <scope>NUCLEOTIDE SEQUENCE</scope>
    <source>
        <strain evidence="3">DSM 4029</strain>
    </source>
</reference>
<dbReference type="GO" id="GO:0003700">
    <property type="term" value="F:DNA-binding transcription factor activity"/>
    <property type="evidence" value="ECO:0007669"/>
    <property type="project" value="InterPro"/>
</dbReference>
<dbReference type="Pfam" id="PF12802">
    <property type="entry name" value="MarR_2"/>
    <property type="match status" value="1"/>
</dbReference>
<dbReference type="EMBL" id="WWVX01000010">
    <property type="protein sequence ID" value="MZL70756.1"/>
    <property type="molecule type" value="Genomic_DNA"/>
</dbReference>
<name>A0AAQ1MED9_9FIRM</name>
<comment type="caution">
    <text evidence="3">The sequence shown here is derived from an EMBL/GenBank/DDBJ whole genome shotgun (WGS) entry which is preliminary data.</text>
</comment>
<dbReference type="Gene3D" id="1.10.10.10">
    <property type="entry name" value="Winged helix-like DNA-binding domain superfamily/Winged helix DNA-binding domain"/>
    <property type="match status" value="1"/>
</dbReference>
<dbReference type="InterPro" id="IPR036390">
    <property type="entry name" value="WH_DNA-bd_sf"/>
</dbReference>
<gene>
    <name evidence="2" type="ORF">GT747_13450</name>
    <name evidence="3" type="ORF">SAMN05444424_2025</name>
</gene>